<sequence length="359" mass="40979">MEMDMEKAVKLFDQLAKLVFLDAPQSIEFGIDFNAWTTGANFKGVKFIPPGIHFVYYSATDKQGNTGIRSGFFHDFKPSEVLVKRWNPETEDLFKSSEMDVELCERIRLDIRNFDKFMGPYPIDPPELMNKWRGAIQHVSPQLVLRILAEDGMMEGFHPVPNGPTLEEFEGSMKFTPFDLKRSFPPGVSGVELTKHVLDKSYLLTTLLHEFFQDDASALLGELELAFVTFLLGQNFCGLEQWKKLIILLCNCQEAIDKNTQLFVGFLVVIERQLRECPTDFFVDVLLQENFLAASLQQFSRHIFQRALKSPNANVSSLASHLKVLQKKLLKKFGWELDLDAAHSNSEEEEGEYAPVIVE</sequence>
<accession>A0ACC2S4Z7</accession>
<organism evidence="1 2">
    <name type="scientific">Entomophthora muscae</name>
    <dbReference type="NCBI Taxonomy" id="34485"/>
    <lineage>
        <taxon>Eukaryota</taxon>
        <taxon>Fungi</taxon>
        <taxon>Fungi incertae sedis</taxon>
        <taxon>Zoopagomycota</taxon>
        <taxon>Entomophthoromycotina</taxon>
        <taxon>Entomophthoromycetes</taxon>
        <taxon>Entomophthorales</taxon>
        <taxon>Entomophthoraceae</taxon>
        <taxon>Entomophthora</taxon>
    </lineage>
</organism>
<keyword evidence="2" id="KW-1185">Reference proteome</keyword>
<evidence type="ECO:0000313" key="1">
    <source>
        <dbReference type="EMBL" id="KAJ9057338.1"/>
    </source>
</evidence>
<name>A0ACC2S4Z7_9FUNG</name>
<gene>
    <name evidence="1" type="ORF">DSO57_1023749</name>
</gene>
<dbReference type="Proteomes" id="UP001165960">
    <property type="component" value="Unassembled WGS sequence"/>
</dbReference>
<evidence type="ECO:0000313" key="2">
    <source>
        <dbReference type="Proteomes" id="UP001165960"/>
    </source>
</evidence>
<protein>
    <submittedName>
        <fullName evidence="1">Uncharacterized protein</fullName>
    </submittedName>
</protein>
<comment type="caution">
    <text evidence="1">The sequence shown here is derived from an EMBL/GenBank/DDBJ whole genome shotgun (WGS) entry which is preliminary data.</text>
</comment>
<proteinExistence type="predicted"/>
<reference evidence="1" key="1">
    <citation type="submission" date="2022-04" db="EMBL/GenBank/DDBJ databases">
        <title>Genome of the entomopathogenic fungus Entomophthora muscae.</title>
        <authorList>
            <person name="Elya C."/>
            <person name="Lovett B.R."/>
            <person name="Lee E."/>
            <person name="Macias A.M."/>
            <person name="Hajek A.E."/>
            <person name="De Bivort B.L."/>
            <person name="Kasson M.T."/>
            <person name="De Fine Licht H.H."/>
            <person name="Stajich J.E."/>
        </authorList>
    </citation>
    <scope>NUCLEOTIDE SEQUENCE</scope>
    <source>
        <strain evidence="1">Berkeley</strain>
    </source>
</reference>
<dbReference type="EMBL" id="QTSX02005805">
    <property type="protein sequence ID" value="KAJ9057338.1"/>
    <property type="molecule type" value="Genomic_DNA"/>
</dbReference>